<dbReference type="EMBL" id="HACG01004531">
    <property type="protein sequence ID" value="CEK51396.1"/>
    <property type="molecule type" value="Transcribed_RNA"/>
</dbReference>
<organism evidence="2">
    <name type="scientific">Arion vulgaris</name>
    <dbReference type="NCBI Taxonomy" id="1028688"/>
    <lineage>
        <taxon>Eukaryota</taxon>
        <taxon>Metazoa</taxon>
        <taxon>Spiralia</taxon>
        <taxon>Lophotrochozoa</taxon>
        <taxon>Mollusca</taxon>
        <taxon>Gastropoda</taxon>
        <taxon>Heterobranchia</taxon>
        <taxon>Euthyneura</taxon>
        <taxon>Panpulmonata</taxon>
        <taxon>Eupulmonata</taxon>
        <taxon>Stylommatophora</taxon>
        <taxon>Helicina</taxon>
        <taxon>Arionoidea</taxon>
        <taxon>Arionidae</taxon>
        <taxon>Arion</taxon>
    </lineage>
</organism>
<protein>
    <submittedName>
        <fullName evidence="2">Uncharacterized protein</fullName>
    </submittedName>
</protein>
<feature type="compositionally biased region" description="Basic residues" evidence="1">
    <location>
        <begin position="22"/>
        <end position="39"/>
    </location>
</feature>
<feature type="non-terminal residue" evidence="2">
    <location>
        <position position="67"/>
    </location>
</feature>
<sequence>KQKSDMKKDILNENTYPAKKSSMTKKCIKQVKRRSKRCPKTVQQVDPAKDNDNNSTHDMSHLSNADK</sequence>
<evidence type="ECO:0000313" key="2">
    <source>
        <dbReference type="EMBL" id="CEK51396.1"/>
    </source>
</evidence>
<evidence type="ECO:0000256" key="1">
    <source>
        <dbReference type="SAM" id="MobiDB-lite"/>
    </source>
</evidence>
<feature type="compositionally biased region" description="Basic and acidic residues" evidence="1">
    <location>
        <begin position="58"/>
        <end position="67"/>
    </location>
</feature>
<accession>A0A0B6Y6F2</accession>
<gene>
    <name evidence="2" type="primary">ORF13309</name>
</gene>
<feature type="non-terminal residue" evidence="2">
    <location>
        <position position="1"/>
    </location>
</feature>
<proteinExistence type="predicted"/>
<feature type="region of interest" description="Disordered" evidence="1">
    <location>
        <begin position="1"/>
        <end position="67"/>
    </location>
</feature>
<feature type="compositionally biased region" description="Basic and acidic residues" evidence="1">
    <location>
        <begin position="1"/>
        <end position="11"/>
    </location>
</feature>
<dbReference type="AlphaFoldDB" id="A0A0B6Y6F2"/>
<name>A0A0B6Y6F2_9EUPU</name>
<reference evidence="2" key="1">
    <citation type="submission" date="2014-12" db="EMBL/GenBank/DDBJ databases">
        <title>Insight into the proteome of Arion vulgaris.</title>
        <authorList>
            <person name="Aradska J."/>
            <person name="Bulat T."/>
            <person name="Smidak R."/>
            <person name="Sarate P."/>
            <person name="Gangsoo J."/>
            <person name="Sialana F."/>
            <person name="Bilban M."/>
            <person name="Lubec G."/>
        </authorList>
    </citation>
    <scope>NUCLEOTIDE SEQUENCE</scope>
    <source>
        <tissue evidence="2">Skin</tissue>
    </source>
</reference>